<organism evidence="1">
    <name type="scientific">Lupinus angustifolius</name>
    <name type="common">Narrow-leaved blue lupine</name>
    <dbReference type="NCBI Taxonomy" id="3871"/>
    <lineage>
        <taxon>Eukaryota</taxon>
        <taxon>Viridiplantae</taxon>
        <taxon>Streptophyta</taxon>
        <taxon>Embryophyta</taxon>
        <taxon>Tracheophyta</taxon>
        <taxon>Spermatophyta</taxon>
        <taxon>Magnoliopsida</taxon>
        <taxon>eudicotyledons</taxon>
        <taxon>Gunneridae</taxon>
        <taxon>Pentapetalae</taxon>
        <taxon>rosids</taxon>
        <taxon>fabids</taxon>
        <taxon>Fabales</taxon>
        <taxon>Fabaceae</taxon>
        <taxon>Papilionoideae</taxon>
        <taxon>50 kb inversion clade</taxon>
        <taxon>genistoids sensu lato</taxon>
        <taxon>core genistoids</taxon>
        <taxon>Genisteae</taxon>
        <taxon>Lupinus</taxon>
    </lineage>
</organism>
<name>A0A172GY41_LUPAN</name>
<protein>
    <submittedName>
        <fullName evidence="1">Uncharacterized protein</fullName>
    </submittedName>
</protein>
<sequence length="107" mass="11886">MVHLVDAPYHIGSRSQKKTGSSVGTHTAFSYTFVHPTPRRVPRGLVPFTLRVNQSRDETRPGLTTPCRTRSFLGEHGSPARVRIAQAVSPPFHPVSARHVSGRIQHR</sequence>
<dbReference type="AlphaFoldDB" id="A0A172GY41"/>
<reference evidence="1" key="1">
    <citation type="journal article" date="2016" name="Chromosome Res.">
        <title>Integration of Lupinus angustifolius L. (narrow-leafed lupin) genome maps and comparative mapping within legumes.</title>
        <authorList>
            <person name="Wyrwa K."/>
            <person name="Ksiazkiewicz M."/>
            <person name="Szczepaniak A."/>
            <person name="Susek K."/>
            <person name="Podkowinski J."/>
            <person name="Naganowska B."/>
        </authorList>
    </citation>
    <scope>NUCLEOTIDE SEQUENCE</scope>
</reference>
<evidence type="ECO:0000313" key="1">
    <source>
        <dbReference type="EMBL" id="AMK48019.1"/>
    </source>
</evidence>
<dbReference type="EMBL" id="KU678224">
    <property type="protein sequence ID" value="AMK48019.1"/>
    <property type="molecule type" value="Genomic_DNA"/>
</dbReference>
<accession>A0A172GY41</accession>
<proteinExistence type="predicted"/>